<evidence type="ECO:0000256" key="1">
    <source>
        <dbReference type="SAM" id="MobiDB-lite"/>
    </source>
</evidence>
<feature type="compositionally biased region" description="Polar residues" evidence="1">
    <location>
        <begin position="163"/>
        <end position="180"/>
    </location>
</feature>
<accession>E1F4P0</accession>
<protein>
    <submittedName>
        <fullName evidence="2">Uncharacterized protein</fullName>
    </submittedName>
</protein>
<dbReference type="CDD" id="cd15489">
    <property type="entry name" value="PHD_SF"/>
    <property type="match status" value="1"/>
</dbReference>
<feature type="compositionally biased region" description="Polar residues" evidence="1">
    <location>
        <begin position="229"/>
        <end position="269"/>
    </location>
</feature>
<dbReference type="Proteomes" id="UP000008974">
    <property type="component" value="Unassembled WGS sequence"/>
</dbReference>
<gene>
    <name evidence="2" type="ORF">GLP15_1172</name>
</gene>
<feature type="region of interest" description="Disordered" evidence="1">
    <location>
        <begin position="159"/>
        <end position="300"/>
    </location>
</feature>
<comment type="caution">
    <text evidence="2">The sequence shown here is derived from an EMBL/GenBank/DDBJ whole genome shotgun (WGS) entry which is preliminary data.</text>
</comment>
<dbReference type="AlphaFoldDB" id="E1F4P0"/>
<dbReference type="OrthoDB" id="10258122at2759"/>
<sequence length="908" mass="104222">MPRGTLESESTTEESEVYDEGICFLCKKALEDTPDNVMCVVCHRYCHLGCTDLKGHPRLASLVSTKALEFRISKDPETRRLMENVTVSHVGKLALFKYHCPACRRKLSRARQYDESQCRTLFNTLIELTNSSAMLHPLAPMKKKPEAARKGVKLEPCDASLQGHRSSTQKGQLESVPKSSKSTEQKVRPAMAPSRESLTKKRTLSRRLARDVTSDTSSAISEPSVSSSDEFQPSQISSDTEISEVSLQSIDTDQGQQKNDQKSLLTDVQTPPPQRKPRRVTRQPTKKSTTGRVGTRKSAVKTLVMDGNKKPEVVDEETQKLIDLRRSQLNDLEYLSEHCFKRDFYGFEMSRIYKVAGNLYKKIYFKTLRDSCHFQMATLAKSIRALESEFADLFSRTPTHVKRDFENLYNRINRSKYHSVKYNLDVGAHPQVIEDSEEAHDNELLMSMHIDYANMLGKYLLLKKFFITDSNHDVTHSQTIDFTRLLYPRNYVYTMLLTKCSSIQFLPIEAQFLNDFHDYFNNVTTEDILLNIETKNRMIRLPIDFDNCSDMFRFIRAGFLCDNIVTPKQVADDQFFIFAIRFVSLFNFSLLLRHPSMIFCNRSKHDYLIYSLIQLIGYRSSELSDALTLNITSPIKLSPYEFPKASQQVSSVMSKLELVPIPTSTTSTTDSPLRMMTHPIFDSIFKTCLSKEFVQQMVKHDGRYYRVKDWTSDFAQPDVSLASINPLESARLTSAYSIAPPSLDAISEHLSMYSRTGGFFFGRLYEYIEEICHMMSCNFREELLPDLPEDYDDPRLVFDPAFYRYERLIRLHILSIIQPVDLFEFLCEKDSPTHLKHTKIITDFAAHIKLFESCYQLKSCLTQDNLVLEDSESSCTNNNTEASTNGDCPVVVAKPKRAPAQLKRRVRP</sequence>
<feature type="compositionally biased region" description="Low complexity" evidence="1">
    <location>
        <begin position="217"/>
        <end position="228"/>
    </location>
</feature>
<evidence type="ECO:0000313" key="2">
    <source>
        <dbReference type="EMBL" id="EFO62554.1"/>
    </source>
</evidence>
<dbReference type="OMA" id="CHRYCHL"/>
<proteinExistence type="predicted"/>
<dbReference type="EMBL" id="ACVC01000175">
    <property type="protein sequence ID" value="EFO62554.1"/>
    <property type="molecule type" value="Genomic_DNA"/>
</dbReference>
<dbReference type="VEuPathDB" id="GiardiaDB:GLP15_1172"/>
<organism evidence="2 3">
    <name type="scientific">Giardia intestinalis (strain P15)</name>
    <name type="common">Giardia lamblia</name>
    <dbReference type="NCBI Taxonomy" id="658858"/>
    <lineage>
        <taxon>Eukaryota</taxon>
        <taxon>Metamonada</taxon>
        <taxon>Diplomonadida</taxon>
        <taxon>Hexamitidae</taxon>
        <taxon>Giardiinae</taxon>
        <taxon>Giardia</taxon>
    </lineage>
</organism>
<evidence type="ECO:0000313" key="3">
    <source>
        <dbReference type="Proteomes" id="UP000008974"/>
    </source>
</evidence>
<name>E1F4P0_GIAIA</name>
<feature type="compositionally biased region" description="Basic residues" evidence="1">
    <location>
        <begin position="275"/>
        <end position="285"/>
    </location>
</feature>
<reference evidence="2 3" key="1">
    <citation type="journal article" date="2010" name="BMC Genomics">
        <title>Genome analysis and comparative genomics of a Giardia intestinalis assemblage E isolate.</title>
        <authorList>
            <person name="Jerlstrom-Hultqvist J."/>
            <person name="Franzen O."/>
            <person name="Ankarklev J."/>
            <person name="Xu F."/>
            <person name="Nohynkova E."/>
            <person name="Andersson J.O."/>
            <person name="Svard S.G."/>
            <person name="Andersson B."/>
        </authorList>
    </citation>
    <scope>NUCLEOTIDE SEQUENCE [LARGE SCALE GENOMIC DNA]</scope>
    <source>
        <strain evidence="2 3">P15</strain>
    </source>
</reference>